<reference evidence="2 3" key="1">
    <citation type="submission" date="2014-09" db="EMBL/GenBank/DDBJ databases">
        <authorList>
            <person name="Ellenberger Sabrina"/>
        </authorList>
    </citation>
    <scope>NUCLEOTIDE SEQUENCE [LARGE SCALE GENOMIC DNA]</scope>
    <source>
        <strain evidence="2 3">CBS 412.66</strain>
    </source>
</reference>
<dbReference type="STRING" id="35722.A0A0B7MU46"/>
<proteinExistence type="predicted"/>
<evidence type="ECO:0008006" key="4">
    <source>
        <dbReference type="Google" id="ProtNLM"/>
    </source>
</evidence>
<dbReference type="OrthoDB" id="2278526at2759"/>
<evidence type="ECO:0000313" key="3">
    <source>
        <dbReference type="Proteomes" id="UP000054107"/>
    </source>
</evidence>
<feature type="compositionally biased region" description="Basic residues" evidence="1">
    <location>
        <begin position="1009"/>
        <end position="1022"/>
    </location>
</feature>
<feature type="region of interest" description="Disordered" evidence="1">
    <location>
        <begin position="969"/>
        <end position="1022"/>
    </location>
</feature>
<gene>
    <name evidence="2" type="primary">PARPA_01996.1 scaffold 2041</name>
</gene>
<dbReference type="AlphaFoldDB" id="A0A0B7MU46"/>
<dbReference type="EMBL" id="LN719854">
    <property type="protein sequence ID" value="CEP08652.1"/>
    <property type="molecule type" value="Genomic_DNA"/>
</dbReference>
<accession>A0A0B7MU46</accession>
<dbReference type="Gene3D" id="1.10.287.1490">
    <property type="match status" value="1"/>
</dbReference>
<evidence type="ECO:0000313" key="2">
    <source>
        <dbReference type="EMBL" id="CEP08652.1"/>
    </source>
</evidence>
<feature type="compositionally biased region" description="Basic residues" evidence="1">
    <location>
        <begin position="822"/>
        <end position="845"/>
    </location>
</feature>
<feature type="region of interest" description="Disordered" evidence="1">
    <location>
        <begin position="494"/>
        <end position="523"/>
    </location>
</feature>
<organism evidence="2 3">
    <name type="scientific">Parasitella parasitica</name>
    <dbReference type="NCBI Taxonomy" id="35722"/>
    <lineage>
        <taxon>Eukaryota</taxon>
        <taxon>Fungi</taxon>
        <taxon>Fungi incertae sedis</taxon>
        <taxon>Mucoromycota</taxon>
        <taxon>Mucoromycotina</taxon>
        <taxon>Mucoromycetes</taxon>
        <taxon>Mucorales</taxon>
        <taxon>Mucorineae</taxon>
        <taxon>Mucoraceae</taxon>
        <taxon>Parasitella</taxon>
    </lineage>
</organism>
<protein>
    <recommendedName>
        <fullName evidence="4">Kinesin motor domain-containing protein</fullName>
    </recommendedName>
</protein>
<sequence length="1022" mass="116499">MQEASDLNHIWEAVKGGSTIPYVLSIKITDLNTMKQGRIQLIDLIIPPFSFRSLKTGETLYQSLNHLVNSVKTLSTSYRGHLPFDANVLTNLLSHGLCGHEKLNVLLYLNNHILYRKIQDTVALLDFATTLKHITIHTLPNIPMFHAKEYERLTNEARELSESLEFELNKKNEAISFLTGLRKVREKQIAYLEAAHDELRNGPNLELDKLQYLLDLQKGEYKDLLFQHHLQEVERERRSWDVTFNNSPETKDAFIAETKQLIDLVIKDEEILQRGLEPLMQEASDLNHIWEAVKGGSTIPYVLSIKITDLNTMKQGRIQLIDLIIPPFSFRSLKTGETLYQSLNHLVNSVKTLSTSYRGHLPFDANVLTNLLSHGLCGHEKLNVLLYLNARELSKSLEFELNKKNEAISFLTGLRKVREKQIAYLEAAHDELRNGPNLELDKLQYLLDLQKGEYKDLLFQHRLQEVECERYIEIERPRLEEALKASHQKIKSLEESLTKSKQTSTDVEELEHTLQGSDRRNKELEQALEESVKKCRELEQALNESSSRSRELEQSYEVSKKRLQQLENEQNESNERPRHLQQALDESDRQCKQLIAQIRKLEKQIETGLEERANLKDVLTTEIEKDIQAKLRKEYDSKRDHKYHVLFTDYKSKLESIKASYKDKIETMKQDHRNDISLIREVEQANHAKETEQLRLDLQGFREKSVQLTQTVRELRVSLKEAKSDSAPNKRVSTTAKANFVQAALDNDSPHITTPAKTSYNAGLITKLIETDEEHSPSVVIGDSDSSYVANSDGSYITDSDNLIIADPDSSMKHDEQSKPGTIRKGKSPKKDKKKPTLRREKKRNTTPLPMSKQTLISASTPAPAPAPAKSPEPATSLAPAISSMPALGPLNSKLAIPLPQKSASNNDEELTSPILPLEQPAADETIEEDAIPLIQPIRAKRKVRKLTKPIPGTPDFQRTSSIIEKLERENNAPDKYNMKPVQEQAQQSFKKTESASSLNSSDQEFKPPGHHLTNKKRKRTG</sequence>
<name>A0A0B7MU46_9FUNG</name>
<dbReference type="Gene3D" id="1.20.58.1980">
    <property type="match status" value="1"/>
</dbReference>
<dbReference type="Proteomes" id="UP000054107">
    <property type="component" value="Unassembled WGS sequence"/>
</dbReference>
<dbReference type="InterPro" id="IPR027417">
    <property type="entry name" value="P-loop_NTPase"/>
</dbReference>
<feature type="compositionally biased region" description="Polar residues" evidence="1">
    <location>
        <begin position="846"/>
        <end position="857"/>
    </location>
</feature>
<feature type="region of interest" description="Disordered" evidence="1">
    <location>
        <begin position="799"/>
        <end position="931"/>
    </location>
</feature>
<dbReference type="SUPFAM" id="SSF52540">
    <property type="entry name" value="P-loop containing nucleoside triphosphate hydrolases"/>
    <property type="match status" value="1"/>
</dbReference>
<evidence type="ECO:0000256" key="1">
    <source>
        <dbReference type="SAM" id="MobiDB-lite"/>
    </source>
</evidence>
<feature type="compositionally biased region" description="Polar residues" evidence="1">
    <location>
        <begin position="984"/>
        <end position="1003"/>
    </location>
</feature>
<keyword evidence="3" id="KW-1185">Reference proteome</keyword>